<dbReference type="InterPro" id="IPR038425">
    <property type="entry name" value="GAT_sf"/>
</dbReference>
<evidence type="ECO:0000313" key="2">
    <source>
        <dbReference type="Proteomes" id="UP001206595"/>
    </source>
</evidence>
<dbReference type="SUPFAM" id="SSF89009">
    <property type="entry name" value="GAT-like domain"/>
    <property type="match status" value="1"/>
</dbReference>
<accession>A0AAD5E249</accession>
<dbReference type="EMBL" id="MU621001">
    <property type="protein sequence ID" value="KAI8575096.1"/>
    <property type="molecule type" value="Genomic_DNA"/>
</dbReference>
<gene>
    <name evidence="1" type="ORF">K450DRAFT_263338</name>
</gene>
<keyword evidence="2" id="KW-1185">Reference proteome</keyword>
<name>A0AAD5E249_UMBRA</name>
<organism evidence="1 2">
    <name type="scientific">Umbelopsis ramanniana AG</name>
    <dbReference type="NCBI Taxonomy" id="1314678"/>
    <lineage>
        <taxon>Eukaryota</taxon>
        <taxon>Fungi</taxon>
        <taxon>Fungi incertae sedis</taxon>
        <taxon>Mucoromycota</taxon>
        <taxon>Mucoromycotina</taxon>
        <taxon>Umbelopsidomycetes</taxon>
        <taxon>Umbelopsidales</taxon>
        <taxon>Umbelopsidaceae</taxon>
        <taxon>Umbelopsis</taxon>
    </lineage>
</organism>
<sequence length="101" mass="11667">MNIDQAVMRAKALSNFLSNMINLLDNAQQDVSNNEMIKDAHRECRQLYEYINEQLWSVNETDEISALTEANEALLRASDAYDRLVASWQQSGHEDMEDADW</sequence>
<protein>
    <submittedName>
        <fullName evidence="1">Uncharacterized protein</fullName>
    </submittedName>
</protein>
<dbReference type="AlphaFoldDB" id="A0AAD5E249"/>
<comment type="caution">
    <text evidence="1">The sequence shown here is derived from an EMBL/GenBank/DDBJ whole genome shotgun (WGS) entry which is preliminary data.</text>
</comment>
<evidence type="ECO:0000313" key="1">
    <source>
        <dbReference type="EMBL" id="KAI8575096.1"/>
    </source>
</evidence>
<reference evidence="1" key="1">
    <citation type="submission" date="2021-06" db="EMBL/GenBank/DDBJ databases">
        <authorList>
            <consortium name="DOE Joint Genome Institute"/>
            <person name="Mondo S.J."/>
            <person name="Amses K.R."/>
            <person name="Simmons D.R."/>
            <person name="Longcore J.E."/>
            <person name="Seto K."/>
            <person name="Alves G.H."/>
            <person name="Bonds A.E."/>
            <person name="Quandt C.A."/>
            <person name="Davis W.J."/>
            <person name="Chang Y."/>
            <person name="Letcher P.M."/>
            <person name="Powell M.J."/>
            <person name="Kuo A."/>
            <person name="Labutti K."/>
            <person name="Pangilinan J."/>
            <person name="Andreopoulos W."/>
            <person name="Tritt A."/>
            <person name="Riley R."/>
            <person name="Hundley H."/>
            <person name="Johnson J."/>
            <person name="Lipzen A."/>
            <person name="Barry K."/>
            <person name="Berbee M.L."/>
            <person name="Buchler N.E."/>
            <person name="Grigoriev I.V."/>
            <person name="Spatafora J.W."/>
            <person name="Stajich J.E."/>
            <person name="James T.Y."/>
        </authorList>
    </citation>
    <scope>NUCLEOTIDE SEQUENCE</scope>
    <source>
        <strain evidence="1">AG</strain>
    </source>
</reference>
<dbReference type="RefSeq" id="XP_051440101.1">
    <property type="nucleotide sequence ID" value="XM_051592637.1"/>
</dbReference>
<dbReference type="GeneID" id="75917979"/>
<proteinExistence type="predicted"/>
<reference evidence="1" key="2">
    <citation type="journal article" date="2022" name="Proc. Natl. Acad. Sci. U.S.A.">
        <title>Diploid-dominant life cycles characterize the early evolution of Fungi.</title>
        <authorList>
            <person name="Amses K.R."/>
            <person name="Simmons D.R."/>
            <person name="Longcore J.E."/>
            <person name="Mondo S.J."/>
            <person name="Seto K."/>
            <person name="Jeronimo G.H."/>
            <person name="Bonds A.E."/>
            <person name="Quandt C.A."/>
            <person name="Davis W.J."/>
            <person name="Chang Y."/>
            <person name="Federici B.A."/>
            <person name="Kuo A."/>
            <person name="LaButti K."/>
            <person name="Pangilinan J."/>
            <person name="Andreopoulos W."/>
            <person name="Tritt A."/>
            <person name="Riley R."/>
            <person name="Hundley H."/>
            <person name="Johnson J."/>
            <person name="Lipzen A."/>
            <person name="Barry K."/>
            <person name="Lang B.F."/>
            <person name="Cuomo C.A."/>
            <person name="Buchler N.E."/>
            <person name="Grigoriev I.V."/>
            <person name="Spatafora J.W."/>
            <person name="Stajich J.E."/>
            <person name="James T.Y."/>
        </authorList>
    </citation>
    <scope>NUCLEOTIDE SEQUENCE</scope>
    <source>
        <strain evidence="1">AG</strain>
    </source>
</reference>
<dbReference type="Gene3D" id="1.20.58.160">
    <property type="match status" value="1"/>
</dbReference>
<dbReference type="Proteomes" id="UP001206595">
    <property type="component" value="Unassembled WGS sequence"/>
</dbReference>